<dbReference type="InterPro" id="IPR036770">
    <property type="entry name" value="Ankyrin_rpt-contain_sf"/>
</dbReference>
<dbReference type="Pfam" id="PF12796">
    <property type="entry name" value="Ank_2"/>
    <property type="match status" value="1"/>
</dbReference>
<dbReference type="PANTHER" id="PTHR24177">
    <property type="entry name" value="CASKIN"/>
    <property type="match status" value="1"/>
</dbReference>
<accession>A0A022QD39</accession>
<dbReference type="eggNOG" id="KOG0504">
    <property type="taxonomic scope" value="Eukaryota"/>
</dbReference>
<dbReference type="Pfam" id="PF13962">
    <property type="entry name" value="PGG"/>
    <property type="match status" value="1"/>
</dbReference>
<dbReference type="AlphaFoldDB" id="A0A022QD39"/>
<dbReference type="Gene3D" id="1.25.40.20">
    <property type="entry name" value="Ankyrin repeat-containing domain"/>
    <property type="match status" value="2"/>
</dbReference>
<evidence type="ECO:0000313" key="4">
    <source>
        <dbReference type="Proteomes" id="UP000030748"/>
    </source>
</evidence>
<protein>
    <recommendedName>
        <fullName evidence="2">PGG domain-containing protein</fullName>
    </recommendedName>
</protein>
<dbReference type="InterPro" id="IPR002110">
    <property type="entry name" value="Ankyrin_rpt"/>
</dbReference>
<feature type="transmembrane region" description="Helical" evidence="1">
    <location>
        <begin position="461"/>
        <end position="486"/>
    </location>
</feature>
<dbReference type="STRING" id="4155.A0A022QD39"/>
<evidence type="ECO:0000256" key="1">
    <source>
        <dbReference type="SAM" id="Phobius"/>
    </source>
</evidence>
<feature type="transmembrane region" description="Helical" evidence="1">
    <location>
        <begin position="346"/>
        <end position="366"/>
    </location>
</feature>
<evidence type="ECO:0000259" key="2">
    <source>
        <dbReference type="Pfam" id="PF13962"/>
    </source>
</evidence>
<organism evidence="3 4">
    <name type="scientific">Erythranthe guttata</name>
    <name type="common">Yellow monkey flower</name>
    <name type="synonym">Mimulus guttatus</name>
    <dbReference type="NCBI Taxonomy" id="4155"/>
    <lineage>
        <taxon>Eukaryota</taxon>
        <taxon>Viridiplantae</taxon>
        <taxon>Streptophyta</taxon>
        <taxon>Embryophyta</taxon>
        <taxon>Tracheophyta</taxon>
        <taxon>Spermatophyta</taxon>
        <taxon>Magnoliopsida</taxon>
        <taxon>eudicotyledons</taxon>
        <taxon>Gunneridae</taxon>
        <taxon>Pentapetalae</taxon>
        <taxon>asterids</taxon>
        <taxon>lamiids</taxon>
        <taxon>Lamiales</taxon>
        <taxon>Phrymaceae</taxon>
        <taxon>Erythranthe</taxon>
    </lineage>
</organism>
<feature type="domain" description="PGG" evidence="2">
    <location>
        <begin position="340"/>
        <end position="454"/>
    </location>
</feature>
<keyword evidence="1" id="KW-1133">Transmembrane helix</keyword>
<keyword evidence="1" id="KW-0472">Membrane</keyword>
<dbReference type="PANTHER" id="PTHR24177:SF435">
    <property type="entry name" value="ANKYRIN REPEAT-CONTAINING PROTEIN NPR4-LIKE"/>
    <property type="match status" value="1"/>
</dbReference>
<dbReference type="EMBL" id="KI631864">
    <property type="protein sequence ID" value="EYU25856.1"/>
    <property type="molecule type" value="Genomic_DNA"/>
</dbReference>
<feature type="transmembrane region" description="Helical" evidence="1">
    <location>
        <begin position="386"/>
        <end position="409"/>
    </location>
</feature>
<sequence length="507" mass="56479">MMPDESLALTDELGFNALHVAARTGNTAAAKILIHRLEDLLYMKSNYGFFPAHEAAKSAQRDTLLLLISHTKDDFEPNPCAGANGVSLLNAIIDADFFDIALHLVGKYPHTARIELPYGNSALKRIALKESAFLGVARFNFWERFISSTYFYLRAHSVPRIKVIHDKKMMHHQALELVKCLCKHMGSLNYTEAAPIYREAMITAARVGIHEVIEVIVEAFPAAIYNRHATTKHFIFHLAAQNRCEKVYNLIYQTSGHKHQYADAKDSSGNTLLHLAAGLAPPHKLNLVSGAALQMQRELQWFKEVEKFVHPYTKERPNYAGKTPKMVFTEEHKDLKIEGEKWMKDTANSCTIAAALIATVVFAAAITVPGGNESTTGYPIFLKSGAFVLFAVSDAVSLFTSTTSLLMFLSILTSRYAEEDFLYALPKRLCIGLFTLFVSILFMTIAFSATLYLVFGLNNRWVVMPVAALACLPISSFVLLQFPLLVDVISSTYGRGIFGKQSDNSFY</sequence>
<dbReference type="SUPFAM" id="SSF48403">
    <property type="entry name" value="Ankyrin repeat"/>
    <property type="match status" value="1"/>
</dbReference>
<name>A0A022QD39_ERYGU</name>
<proteinExistence type="predicted"/>
<dbReference type="GO" id="GO:0016020">
    <property type="term" value="C:membrane"/>
    <property type="evidence" value="ECO:0000318"/>
    <property type="project" value="GO_Central"/>
</dbReference>
<keyword evidence="4" id="KW-1185">Reference proteome</keyword>
<evidence type="ECO:0000313" key="3">
    <source>
        <dbReference type="EMBL" id="EYU25856.1"/>
    </source>
</evidence>
<reference evidence="3 4" key="1">
    <citation type="journal article" date="2013" name="Proc. Natl. Acad. Sci. U.S.A.">
        <title>Fine-scale variation in meiotic recombination in Mimulus inferred from population shotgun sequencing.</title>
        <authorList>
            <person name="Hellsten U."/>
            <person name="Wright K.M."/>
            <person name="Jenkins J."/>
            <person name="Shu S."/>
            <person name="Yuan Y."/>
            <person name="Wessler S.R."/>
            <person name="Schmutz J."/>
            <person name="Willis J.H."/>
            <person name="Rokhsar D.S."/>
        </authorList>
    </citation>
    <scope>NUCLEOTIDE SEQUENCE [LARGE SCALE GENOMIC DNA]</scope>
    <source>
        <strain evidence="4">cv. DUN x IM62</strain>
    </source>
</reference>
<keyword evidence="1" id="KW-0812">Transmembrane</keyword>
<feature type="transmembrane region" description="Helical" evidence="1">
    <location>
        <begin position="429"/>
        <end position="455"/>
    </location>
</feature>
<gene>
    <name evidence="3" type="ORF">MIMGU_mgv1a004842mg</name>
</gene>
<dbReference type="eggNOG" id="KOG0017">
    <property type="taxonomic scope" value="Eukaryota"/>
</dbReference>
<dbReference type="InterPro" id="IPR026961">
    <property type="entry name" value="PGG_dom"/>
</dbReference>
<dbReference type="Proteomes" id="UP000030748">
    <property type="component" value="Unassembled WGS sequence"/>
</dbReference>